<gene>
    <name evidence="1" type="ORF">CSKR_107913</name>
</gene>
<evidence type="ECO:0000313" key="2">
    <source>
        <dbReference type="Proteomes" id="UP000286415"/>
    </source>
</evidence>
<evidence type="ECO:0000313" key="1">
    <source>
        <dbReference type="EMBL" id="KAG5452109.1"/>
    </source>
</evidence>
<reference evidence="1 2" key="1">
    <citation type="journal article" date="2018" name="Biotechnol. Adv.">
        <title>Improved genomic resources and new bioinformatic workflow for the carcinogenic parasite Clonorchis sinensis: Biotechnological implications.</title>
        <authorList>
            <person name="Wang D."/>
            <person name="Korhonen P.K."/>
            <person name="Gasser R.B."/>
            <person name="Young N.D."/>
        </authorList>
    </citation>
    <scope>NUCLEOTIDE SEQUENCE [LARGE SCALE GENOMIC DNA]</scope>
    <source>
        <strain evidence="1">Cs-k2</strain>
    </source>
</reference>
<proteinExistence type="predicted"/>
<organism evidence="1 2">
    <name type="scientific">Clonorchis sinensis</name>
    <name type="common">Chinese liver fluke</name>
    <dbReference type="NCBI Taxonomy" id="79923"/>
    <lineage>
        <taxon>Eukaryota</taxon>
        <taxon>Metazoa</taxon>
        <taxon>Spiralia</taxon>
        <taxon>Lophotrochozoa</taxon>
        <taxon>Platyhelminthes</taxon>
        <taxon>Trematoda</taxon>
        <taxon>Digenea</taxon>
        <taxon>Opisthorchiida</taxon>
        <taxon>Opisthorchiata</taxon>
        <taxon>Opisthorchiidae</taxon>
        <taxon>Clonorchis</taxon>
    </lineage>
</organism>
<sequence>MFHLNPDWMHLAKYTHVHTDLAFTGDLTESFMSSKKSETVVMSSNTLRIKLLKTLRQPTTSSALFGAHQALTERHLGQIVSINIYQFSCYRNTLICKQIWFCERLSRNPAESLVFDVSRQLNVLHQAASCSSCYDIRNIATHVAESSSKAHDRLRPFWSSSVRRSPRVSVNFMFYLKQNCTKLSKYTHLQTNLVLRETLPEPS</sequence>
<dbReference type="EMBL" id="NIRI02000042">
    <property type="protein sequence ID" value="KAG5452109.1"/>
    <property type="molecule type" value="Genomic_DNA"/>
</dbReference>
<comment type="caution">
    <text evidence="1">The sequence shown here is derived from an EMBL/GenBank/DDBJ whole genome shotgun (WGS) entry which is preliminary data.</text>
</comment>
<name>A0A419PN48_CLOSI</name>
<accession>A0A419PN48</accession>
<dbReference type="Proteomes" id="UP000286415">
    <property type="component" value="Unassembled WGS sequence"/>
</dbReference>
<keyword evidence="2" id="KW-1185">Reference proteome</keyword>
<dbReference type="InParanoid" id="A0A419PN48"/>
<reference evidence="1 2" key="2">
    <citation type="journal article" date="2021" name="Genomics">
        <title>High-quality reference genome for Clonorchis sinensis.</title>
        <authorList>
            <person name="Young N.D."/>
            <person name="Stroehlein A.J."/>
            <person name="Kinkar L."/>
            <person name="Wang T."/>
            <person name="Sohn W.M."/>
            <person name="Chang B.C.H."/>
            <person name="Kaur P."/>
            <person name="Weisz D."/>
            <person name="Dudchenko O."/>
            <person name="Aiden E.L."/>
            <person name="Korhonen P.K."/>
            <person name="Gasser R.B."/>
        </authorList>
    </citation>
    <scope>NUCLEOTIDE SEQUENCE [LARGE SCALE GENOMIC DNA]</scope>
    <source>
        <strain evidence="1">Cs-k2</strain>
    </source>
</reference>
<protein>
    <submittedName>
        <fullName evidence="1">Uncharacterized protein</fullName>
    </submittedName>
</protein>
<dbReference type="AlphaFoldDB" id="A0A419PN48"/>